<proteinExistence type="predicted"/>
<evidence type="ECO:0000313" key="2">
    <source>
        <dbReference type="Proteomes" id="UP000886520"/>
    </source>
</evidence>
<dbReference type="SUPFAM" id="SSF47113">
    <property type="entry name" value="Histone-fold"/>
    <property type="match status" value="1"/>
</dbReference>
<dbReference type="EMBL" id="JABFUD020000007">
    <property type="protein sequence ID" value="KAI5077388.1"/>
    <property type="molecule type" value="Genomic_DNA"/>
</dbReference>
<gene>
    <name evidence="1" type="ORF">GOP47_0007212</name>
</gene>
<accession>A0A9D4V154</accession>
<dbReference type="InterPro" id="IPR009072">
    <property type="entry name" value="Histone-fold"/>
</dbReference>
<dbReference type="Proteomes" id="UP000886520">
    <property type="component" value="Chromosome 7"/>
</dbReference>
<protein>
    <submittedName>
        <fullName evidence="1">Uncharacterized protein</fullName>
    </submittedName>
</protein>
<organism evidence="1 2">
    <name type="scientific">Adiantum capillus-veneris</name>
    <name type="common">Maidenhair fern</name>
    <dbReference type="NCBI Taxonomy" id="13818"/>
    <lineage>
        <taxon>Eukaryota</taxon>
        <taxon>Viridiplantae</taxon>
        <taxon>Streptophyta</taxon>
        <taxon>Embryophyta</taxon>
        <taxon>Tracheophyta</taxon>
        <taxon>Polypodiopsida</taxon>
        <taxon>Polypodiidae</taxon>
        <taxon>Polypodiales</taxon>
        <taxon>Pteridineae</taxon>
        <taxon>Pteridaceae</taxon>
        <taxon>Vittarioideae</taxon>
        <taxon>Adiantum</taxon>
    </lineage>
</organism>
<dbReference type="AlphaFoldDB" id="A0A9D4V154"/>
<name>A0A9D4V154_ADICA</name>
<comment type="caution">
    <text evidence="1">The sequence shown here is derived from an EMBL/GenBank/DDBJ whole genome shotgun (WGS) entry which is preliminary data.</text>
</comment>
<keyword evidence="2" id="KW-1185">Reference proteome</keyword>
<dbReference type="OrthoDB" id="636685at2759"/>
<evidence type="ECO:0000313" key="1">
    <source>
        <dbReference type="EMBL" id="KAI5077388.1"/>
    </source>
</evidence>
<sequence length="80" mass="9255">MLTQVVSSPSLLLGTMKGLFLEKFVEHSFEHMIDDRRHVLTYKDLATHVNHAKRFQFLADFVPEKVTAINALSNRIKQED</sequence>
<dbReference type="Gene3D" id="1.10.20.10">
    <property type="entry name" value="Histone, subunit A"/>
    <property type="match status" value="1"/>
</dbReference>
<dbReference type="GO" id="GO:0046982">
    <property type="term" value="F:protein heterodimerization activity"/>
    <property type="evidence" value="ECO:0007669"/>
    <property type="project" value="InterPro"/>
</dbReference>
<reference evidence="1" key="1">
    <citation type="submission" date="2021-01" db="EMBL/GenBank/DDBJ databases">
        <title>Adiantum capillus-veneris genome.</title>
        <authorList>
            <person name="Fang Y."/>
            <person name="Liao Q."/>
        </authorList>
    </citation>
    <scope>NUCLEOTIDE SEQUENCE</scope>
    <source>
        <strain evidence="1">H3</strain>
        <tissue evidence="1">Leaf</tissue>
    </source>
</reference>